<dbReference type="EMBL" id="FTOQ01000002">
    <property type="protein sequence ID" value="SIS68669.1"/>
    <property type="molecule type" value="Genomic_DNA"/>
</dbReference>
<dbReference type="InterPro" id="IPR056490">
    <property type="entry name" value="Rcc01698_C"/>
</dbReference>
<proteinExistence type="predicted"/>
<feature type="domain" description="Rcc01698-like C-terminal" evidence="3">
    <location>
        <begin position="503"/>
        <end position="603"/>
    </location>
</feature>
<dbReference type="Gene3D" id="3.20.20.80">
    <property type="entry name" value="Glycosidases"/>
    <property type="match status" value="1"/>
</dbReference>
<dbReference type="Pfam" id="PF13547">
    <property type="entry name" value="GTA_TIM"/>
    <property type="match status" value="1"/>
</dbReference>
<evidence type="ECO:0000313" key="4">
    <source>
        <dbReference type="EMBL" id="SIS68669.1"/>
    </source>
</evidence>
<evidence type="ECO:0000259" key="2">
    <source>
        <dbReference type="Pfam" id="PF13550"/>
    </source>
</evidence>
<feature type="domain" description="Tip attachment protein J" evidence="2">
    <location>
        <begin position="252"/>
        <end position="412"/>
    </location>
</feature>
<dbReference type="Pfam" id="PF23666">
    <property type="entry name" value="Rcc01698_C"/>
    <property type="match status" value="1"/>
</dbReference>
<accession>A0A1N7L478</accession>
<dbReference type="STRING" id="633194.SAMN05421759_102365"/>
<dbReference type="InterPro" id="IPR025195">
    <property type="entry name" value="GTA_TIM_dom"/>
</dbReference>
<evidence type="ECO:0000259" key="3">
    <source>
        <dbReference type="Pfam" id="PF23666"/>
    </source>
</evidence>
<name>A0A1N7L478_9RHOB</name>
<feature type="domain" description="GTA TIM-barrel-like" evidence="1">
    <location>
        <begin position="1"/>
        <end position="190"/>
    </location>
</feature>
<organism evidence="4 5">
    <name type="scientific">Roseivivax lentus</name>
    <dbReference type="NCBI Taxonomy" id="633194"/>
    <lineage>
        <taxon>Bacteria</taxon>
        <taxon>Pseudomonadati</taxon>
        <taxon>Pseudomonadota</taxon>
        <taxon>Alphaproteobacteria</taxon>
        <taxon>Rhodobacterales</taxon>
        <taxon>Roseobacteraceae</taxon>
        <taxon>Roseivivax</taxon>
    </lineage>
</organism>
<keyword evidence="5" id="KW-1185">Reference proteome</keyword>
<reference evidence="5" key="1">
    <citation type="submission" date="2017-01" db="EMBL/GenBank/DDBJ databases">
        <authorList>
            <person name="Varghese N."/>
            <person name="Submissions S."/>
        </authorList>
    </citation>
    <scope>NUCLEOTIDE SEQUENCE [LARGE SCALE GENOMIC DNA]</scope>
    <source>
        <strain evidence="5">DSM 29430</strain>
    </source>
</reference>
<protein>
    <submittedName>
        <fullName evidence="4">Putative phage tail protein</fullName>
    </submittedName>
</protein>
<evidence type="ECO:0000259" key="1">
    <source>
        <dbReference type="Pfam" id="PF13547"/>
    </source>
</evidence>
<dbReference type="AlphaFoldDB" id="A0A1N7L478"/>
<dbReference type="Proteomes" id="UP000186684">
    <property type="component" value="Unassembled WGS sequence"/>
</dbReference>
<dbReference type="Pfam" id="PF13550">
    <property type="entry name" value="Phage-tail_3"/>
    <property type="match status" value="1"/>
</dbReference>
<sequence length="757" mass="83454">MPISDWRDGRDHADAAFGRIHNLEYLDANIEGGEGFDWYYSSPEAVAAQRRTPIVDTAHGEDWIFRYKDIRSWWENSHHDRIGGVRQSAPTDWIAQSKPIWFTELGCPAVDKGTNQPNVFLDPKSSESALPRASNGQPDEDIQRQYLRAMHLHWTDPANNPVSGVYEAPMLDMSRAFVWAWDARPYPWFPALTELWADGDNYRRGHWITGRLSSQRLADVVAAICERVGVTDYDVSDLVGMVRGYLVPDVADGRRALRPLMLTYGFDAVERDGLLVFRMRQGRDVIALDPARIAEHGDLAEGDLIQTRASEVDLSGRVRLHFHEAEGDYDTVAEEAVLPDDRTHAVADSEVALTLTRAEGRQIVERWLAEARISRDSLKFALPPSRLQVRAGDVVALPGPGGPIHARVDRVEVTDRQLIEAVRMEDDVYQPAVTADVPPGLTRYVPAVPVTPVFLDLPLLTGDEVPHAPHFAAHANPWPGPVALYASPSDAQYRLNGVFPGRAIMGETETDLAAAPSGRIDRGAPLRLRLYSGAMQSVTDAALLGGANALAIGDGSSGRWEVLQFRDAEMLSADVWQIAHRLRGQAGSDGVMPDIWPAGSLVVRLNGAPEQIDLASSQRRQELHFRIGPASRPLTDPSYIYRIDSFEGIGLRPYSPVHLGATLDGADLRVSWIRRSRIDGDDWTLAQVPLGEESEAYLVQIWRDGLLLREAETSLPVWTYPAALRAADLAGGPVELRVAQVSARFGPGPSAAMMIAA</sequence>
<dbReference type="InterPro" id="IPR032876">
    <property type="entry name" value="J_dom"/>
</dbReference>
<gene>
    <name evidence="4" type="ORF">SAMN05421759_102365</name>
</gene>
<evidence type="ECO:0000313" key="5">
    <source>
        <dbReference type="Proteomes" id="UP000186684"/>
    </source>
</evidence>